<evidence type="ECO:0000313" key="9">
    <source>
        <dbReference type="Ensembl" id="ENSOCUP00000044959.1"/>
    </source>
</evidence>
<dbReference type="EMBL" id="AAGW02049850">
    <property type="status" value="NOT_ANNOTATED_CDS"/>
    <property type="molecule type" value="Genomic_DNA"/>
</dbReference>
<feature type="domain" description="Protein kinase" evidence="8">
    <location>
        <begin position="2144"/>
        <end position="2396"/>
    </location>
</feature>
<dbReference type="Proteomes" id="UP000001811">
    <property type="component" value="Chromosome 19"/>
</dbReference>
<keyword evidence="10" id="KW-1185">Reference proteome</keyword>
<dbReference type="PANTHER" id="PTHR15678">
    <property type="entry name" value="ANTIGEN MLAA-22-RELATED"/>
    <property type="match status" value="1"/>
</dbReference>
<dbReference type="Bgee" id="ENSOCUG00000013839">
    <property type="expression patterns" value="Expressed in prefrontal cortex and 16 other cell types or tissues"/>
</dbReference>
<evidence type="ECO:0000256" key="7">
    <source>
        <dbReference type="SAM" id="MobiDB-lite"/>
    </source>
</evidence>
<gene>
    <name evidence="9" type="primary">BLTP2</name>
</gene>
<dbReference type="FunCoup" id="A0A5F9DFJ7">
    <property type="interactions" value="104"/>
</dbReference>
<dbReference type="InParanoid" id="A0A5F9DFJ7"/>
<accession>A0A5F9DFJ7</accession>
<evidence type="ECO:0000256" key="4">
    <source>
        <dbReference type="ARBA" id="ARBA00022777"/>
    </source>
</evidence>
<dbReference type="CDD" id="cd05123">
    <property type="entry name" value="STKc_AGC"/>
    <property type="match status" value="1"/>
</dbReference>
<dbReference type="InterPro" id="IPR011009">
    <property type="entry name" value="Kinase-like_dom_sf"/>
</dbReference>
<evidence type="ECO:0000313" key="10">
    <source>
        <dbReference type="Proteomes" id="UP000001811"/>
    </source>
</evidence>
<dbReference type="InterPro" id="IPR000719">
    <property type="entry name" value="Prot_kinase_dom"/>
</dbReference>
<dbReference type="InterPro" id="IPR045270">
    <property type="entry name" value="STKc_AGC"/>
</dbReference>
<reference evidence="9 10" key="1">
    <citation type="journal article" date="2011" name="Nature">
        <title>A high-resolution map of human evolutionary constraint using 29 mammals.</title>
        <authorList>
            <person name="Lindblad-Toh K."/>
            <person name="Garber M."/>
            <person name="Zuk O."/>
            <person name="Lin M.F."/>
            <person name="Parker B.J."/>
            <person name="Washietl S."/>
            <person name="Kheradpour P."/>
            <person name="Ernst J."/>
            <person name="Jordan G."/>
            <person name="Mauceli E."/>
            <person name="Ward L.D."/>
            <person name="Lowe C.B."/>
            <person name="Holloway A.K."/>
            <person name="Clamp M."/>
            <person name="Gnerre S."/>
            <person name="Alfoldi J."/>
            <person name="Beal K."/>
            <person name="Chang J."/>
            <person name="Clawson H."/>
            <person name="Cuff J."/>
            <person name="Di Palma F."/>
            <person name="Fitzgerald S."/>
            <person name="Flicek P."/>
            <person name="Guttman M."/>
            <person name="Hubisz M.J."/>
            <person name="Jaffe D.B."/>
            <person name="Jungreis I."/>
            <person name="Kent W.J."/>
            <person name="Kostka D."/>
            <person name="Lara M."/>
            <person name="Martins A.L."/>
            <person name="Massingham T."/>
            <person name="Moltke I."/>
            <person name="Raney B.J."/>
            <person name="Rasmussen M.D."/>
            <person name="Robinson J."/>
            <person name="Stark A."/>
            <person name="Vilella A.J."/>
            <person name="Wen J."/>
            <person name="Xie X."/>
            <person name="Zody M.C."/>
            <person name="Baldwin J."/>
            <person name="Bloom T."/>
            <person name="Chin C.W."/>
            <person name="Heiman D."/>
            <person name="Nicol R."/>
            <person name="Nusbaum C."/>
            <person name="Young S."/>
            <person name="Wilkinson J."/>
            <person name="Worley K.C."/>
            <person name="Kovar C.L."/>
            <person name="Muzny D.M."/>
            <person name="Gibbs R.A."/>
            <person name="Cree A."/>
            <person name="Dihn H.H."/>
            <person name="Fowler G."/>
            <person name="Jhangiani S."/>
            <person name="Joshi V."/>
            <person name="Lee S."/>
            <person name="Lewis L.R."/>
            <person name="Nazareth L.V."/>
            <person name="Okwuonu G."/>
            <person name="Santibanez J."/>
            <person name="Warren W.C."/>
            <person name="Mardis E.R."/>
            <person name="Weinstock G.M."/>
            <person name="Wilson R.K."/>
            <person name="Delehaunty K."/>
            <person name="Dooling D."/>
            <person name="Fronik C."/>
            <person name="Fulton L."/>
            <person name="Fulton B."/>
            <person name="Graves T."/>
            <person name="Minx P."/>
            <person name="Sodergren E."/>
            <person name="Birney E."/>
            <person name="Margulies E.H."/>
            <person name="Herrero J."/>
            <person name="Green E.D."/>
            <person name="Haussler D."/>
            <person name="Siepel A."/>
            <person name="Goldman N."/>
            <person name="Pollard K.S."/>
            <person name="Pedersen J.S."/>
            <person name="Lander E.S."/>
            <person name="Kellis M."/>
        </authorList>
    </citation>
    <scope>NUCLEOTIDE SEQUENCE [LARGE SCALE GENOMIC DNA]</scope>
    <source>
        <strain evidence="9 10">Thorbecke inbred</strain>
    </source>
</reference>
<evidence type="ECO:0000256" key="3">
    <source>
        <dbReference type="ARBA" id="ARBA00022741"/>
    </source>
</evidence>
<keyword evidence="1" id="KW-0723">Serine/threonine-protein kinase</keyword>
<dbReference type="GO" id="GO:0004674">
    <property type="term" value="F:protein serine/threonine kinase activity"/>
    <property type="evidence" value="ECO:0007669"/>
    <property type="project" value="UniProtKB-KW"/>
</dbReference>
<reference evidence="9" key="2">
    <citation type="submission" date="2025-08" db="UniProtKB">
        <authorList>
            <consortium name="Ensembl"/>
        </authorList>
    </citation>
    <scope>IDENTIFICATION</scope>
    <source>
        <strain evidence="9">Thorbecke</strain>
    </source>
</reference>
<feature type="coiled-coil region" evidence="6">
    <location>
        <begin position="1784"/>
        <end position="1845"/>
    </location>
</feature>
<evidence type="ECO:0000259" key="8">
    <source>
        <dbReference type="PROSITE" id="PS50011"/>
    </source>
</evidence>
<keyword evidence="5" id="KW-0067">ATP-binding</keyword>
<dbReference type="InterPro" id="IPR008271">
    <property type="entry name" value="Ser/Thr_kinase_AS"/>
</dbReference>
<feature type="region of interest" description="Disordered" evidence="7">
    <location>
        <begin position="2044"/>
        <end position="2069"/>
    </location>
</feature>
<feature type="region of interest" description="Disordered" evidence="7">
    <location>
        <begin position="1469"/>
        <end position="1499"/>
    </location>
</feature>
<dbReference type="InterPro" id="IPR019441">
    <property type="entry name" value="FMP27/BLTP2/Hobbit_GFWDK_RBG"/>
</dbReference>
<dbReference type="Pfam" id="PF00069">
    <property type="entry name" value="Pkinase"/>
    <property type="match status" value="1"/>
</dbReference>
<organism evidence="9 10">
    <name type="scientific">Oryctolagus cuniculus</name>
    <name type="common">Rabbit</name>
    <dbReference type="NCBI Taxonomy" id="9986"/>
    <lineage>
        <taxon>Eukaryota</taxon>
        <taxon>Metazoa</taxon>
        <taxon>Chordata</taxon>
        <taxon>Craniata</taxon>
        <taxon>Vertebrata</taxon>
        <taxon>Euteleostomi</taxon>
        <taxon>Mammalia</taxon>
        <taxon>Eutheria</taxon>
        <taxon>Euarchontoglires</taxon>
        <taxon>Glires</taxon>
        <taxon>Lagomorpha</taxon>
        <taxon>Leporidae</taxon>
        <taxon>Oryctolagus</taxon>
    </lineage>
</organism>
<reference evidence="9" key="3">
    <citation type="submission" date="2025-09" db="UniProtKB">
        <authorList>
            <consortium name="Ensembl"/>
        </authorList>
    </citation>
    <scope>IDENTIFICATION</scope>
    <source>
        <strain evidence="9">Thorbecke</strain>
    </source>
</reference>
<keyword evidence="6" id="KW-0175">Coiled coil</keyword>
<dbReference type="Ensembl" id="ENSOCUT00000054869.1">
    <property type="protein sequence ID" value="ENSOCUP00000044959.1"/>
    <property type="gene ID" value="ENSOCUG00000013839.3"/>
</dbReference>
<dbReference type="SMART" id="SM00220">
    <property type="entry name" value="S_TKc"/>
    <property type="match status" value="1"/>
</dbReference>
<dbReference type="InterPro" id="IPR045167">
    <property type="entry name" value="Hobbit"/>
</dbReference>
<dbReference type="SUPFAM" id="SSF56112">
    <property type="entry name" value="Protein kinase-like (PK-like)"/>
    <property type="match status" value="1"/>
</dbReference>
<dbReference type="Gene3D" id="3.30.200.20">
    <property type="entry name" value="Phosphorylase Kinase, domain 1"/>
    <property type="match status" value="1"/>
</dbReference>
<dbReference type="SMART" id="SM01214">
    <property type="entry name" value="Fmp27_GFWDK"/>
    <property type="match status" value="1"/>
</dbReference>
<keyword evidence="2" id="KW-0808">Transferase</keyword>
<evidence type="ECO:0000256" key="6">
    <source>
        <dbReference type="SAM" id="Coils"/>
    </source>
</evidence>
<dbReference type="PANTHER" id="PTHR15678:SF6">
    <property type="entry name" value="BRIDGE-LIKE LIPID TRANSFER PROTEIN FAMILY MEMBER 2"/>
    <property type="match status" value="1"/>
</dbReference>
<proteinExistence type="predicted"/>
<dbReference type="STRING" id="9986.ENSOCUP00000044959"/>
<dbReference type="PROSITE" id="PS00108">
    <property type="entry name" value="PROTEIN_KINASE_ST"/>
    <property type="match status" value="1"/>
</dbReference>
<dbReference type="GO" id="GO:0005524">
    <property type="term" value="F:ATP binding"/>
    <property type="evidence" value="ECO:0007669"/>
    <property type="project" value="UniProtKB-KW"/>
</dbReference>
<protein>
    <submittedName>
        <fullName evidence="9">Bridge-like lipid transfer protein family member 2</fullName>
    </submittedName>
</protein>
<dbReference type="SMR" id="A0A5F9DFJ7"/>
<name>A0A5F9DFJ7_RABIT</name>
<dbReference type="Pfam" id="PF10344">
    <property type="entry name" value="Hobbit"/>
    <property type="match status" value="2"/>
</dbReference>
<dbReference type="Gene3D" id="1.10.510.10">
    <property type="entry name" value="Transferase(Phosphotransferase) domain 1"/>
    <property type="match status" value="1"/>
</dbReference>
<keyword evidence="3" id="KW-0547">Nucleotide-binding</keyword>
<evidence type="ECO:0000256" key="1">
    <source>
        <dbReference type="ARBA" id="ARBA00022527"/>
    </source>
</evidence>
<dbReference type="PROSITE" id="PS50011">
    <property type="entry name" value="PROTEIN_KINASE_DOM"/>
    <property type="match status" value="1"/>
</dbReference>
<evidence type="ECO:0000256" key="5">
    <source>
        <dbReference type="ARBA" id="ARBA00022840"/>
    </source>
</evidence>
<evidence type="ECO:0000256" key="2">
    <source>
        <dbReference type="ARBA" id="ARBA00022679"/>
    </source>
</evidence>
<dbReference type="GeneTree" id="ENSGT00600000084481"/>
<sequence length="2447" mass="278053">MTLLFSALLVLLLVALSALFLGRWLVVRLATRWCQRKLQAELKIGSFRFFWIQNVSLKFQQHQQTVEIDNLWISSKLLSHDLPHYVALCFGEVRIRTDLQKVSGLSAPFSQRTGVDQEEMSFSPSLLKIFCQLFSIHVDAINIMVLKVATSESLWHIQISRSKFLLDSDGKRLICEVSLSKINSKVLKSGQLEDTCLVELSLALDLCLKVGISSRHLKAISVDVWTLHAELHEGLFHSQLLCQGSSVSSKPVLSSEVTENLAEPTLPGLYLLQQLPDQVKVKMENTSVVLSMNSQKRHLTWTLKLLHFLYHRDEDQLPLRSFTSNSDMAQMSTELLLEDGLLLSQSRQRIVCLNSLKASVQVTTIDLSASLILNTCIIHYRHREFSHWLHMLALETQGSSLPVQKQRKERTFPQILAPIIFSTSISNVNISIQLGDTPPFALGFNSISLDYQHLRPQSIHQRGVLTVDHLCWRVGSDSHIQRAPHPPNMHVWGEALVLDSFTLQGSYNQPLGLSSTQSDTLFLDCTIRGLQVETSDTCAQCLSRILSLMSPQSGKSAVSKESSFGESVSLLWKVDLKVEDMNLFTLSALVGASEVRLDTLTVLGSAETSTVGIQGLVLALVKSVTEKMQPCCKAPNIPTPVLSLSMLSLTYHSSVRSLEVQCGAGLTLLWSPPDHMYLYQHGLAALQCRDLLRTTLFPETVPSLALEAPETTSEPEDHPPEPLPPKRLLNLTLEVSTAKLTAFVAEDKFITLAAESVSMSRHGGSLQAYCPELAAGFDGNSIFNFKEVEVQLLPELEEMILHRNPFPALQTLRNRVWLLSLGSVSVEFPYQYDFSRTLDEAVGVQKWLKGLHRGTRAWTSPGPAPLPPDLLLKVQHFSWVFLDDIFEVKLHDNYELMKDESKESAKRLQLLDAKVAALRKQHGELLPARKIEELYASLERKNIEIYIQRSRRLYGNTPMRRALLTWSLAGLEVVALADASFHGPEHVIEQVRELDPGSPFPAEGIDLVIQWCRMLKCNVKTFLVRIRDYPRYLFEIRDWRLMGRLVGTEQSGQPCSRRRQILRLGLPWGNVAVERNMPPLKFYHDFRSEIFQYTVVWGPCWDPAWTLIGQCVDLLTKPSADPSPPLPWWDKSRLLLHGDWHMDIEQANLHQLATEDPYNTTENMHWEWNHLSFHWKPGQFMFKGDLDINVRTASKYDDCCFLHLPDLCMTLDLQWLCHGNPHDHHSVTLRAPEFLPEVPLGQLHDSYRAFRSENLNLSIKMDLTRHSGTISQPRILLYSSTLRWMQNFWATWTSVTRPICRGKLFSNLKPSKKKLGQHYKQLSYTAIFPQLQVHYWASFAQQRGIQIECSQGHVFTRGTQRLIPQAGTVMRRLISEWSVTQMTHLLSLSSLTYQRHSNRTAEEELSTRDGDPAFHTHQLYLVDLRISWTTTNRDIAFGLYDGYKKAAVLKRNLSTEALKGLKIDPQISAKKPKRGGLTSAPAAPRVNTPGFSGRPDKGSSGGAYMLQKLIEETDRFVVFTEEESGMSDQLCGIAACQTDDIYNRNCLIELVNCQMVLRGAETEGCVIVSAAKAQLLQCQHHPAWYGDTLKQKTSWTCLLDGMQYFATTESSPSEQDGRQLWLEVKNIEEHRQRSLDSVQELMESGQAVGGMVTTTTDWNQPAEAQQAQQVQRIISRCNCRMYYISYSHDIDPELATQIKPPEVHENQEKEDLLKKQEGAVDTFTLIHHELEISTNPAQYAMILDIVNNLLLHVEPKRKEHSEKKQRVRFQLEISSNPEEQRSSILHLQEAVRQRVAQIRQLEKQMYSIMKSLQDDSKNENLLDLNQKLQLQLNQEKATLQLESEELNILIRCFKDFQLQRANKMELRKQQEDVSVVRRTEFYFAQARWRLTEEDGQLGIAELELQRFLYSKVNKSDDTAEHLLELGWFTMNNLLPNAVYKVVLRPQSSCQSGRQLALRLFSKVRPPVGGISVKEHFEVNVVPLTIQLTHQFFHRMMGFFFPGRSVEDDEVGDEEDKSKLVTTGIPVVKPRQLIATDDSVPLGPGKGVAQGLTRSSGVRRSFRKSPEHPVDDIDKMKERAAMNNSFIYIKIPQVPLCVSYKGEKNSVDWGDLNLVLPCLEYHNNTWTWLDFAMAVKRDSRKALVAQILSLVAKGSFGTVLKVLDCTQKAVFAVKVVPKVKVLQRNTVRQCKEEVSIQQQISHPFLHSLGDSWQGKRHLFIMCSYCSTDLYSLWSAVGCFPEASIRLFAAELILVLCYLHDLGIIHRDVKMENILLDERGHLKLTDFGLSRRLPQGARAYTICGTLQYMAPEVLSGGPYNHAADWWSLGVLLFSLATGKFPVAAGRDHVAMLANVTHCDSEIPASLNQELSLLLHELLCQNPLHRLRYLHHFQVHPFFRGMAFDPELLQKQPVNFIMETQATQRSPLESMPFKDFDCDLESFLVHLNHA</sequence>
<keyword evidence="4" id="KW-0418">Kinase</keyword>